<sequence length="376" mass="41067">MNGLVSYEEDSQSDSEQTQPPSMTRSVAKGKAPAVPRNNGEDNDKMLKGGADMPAEQRRSAAPSKSQIIIRRPAHPKPNTRAHISTDVEMQGVEPSQPEASTSSDKASSARSTSRPQDDQESAQSDELARLRALLRPPEIPGVADWGILPPSDDPPDPAIEAKIAHFLELKRDPNQPKHFNDSLMSNRSFRNPHLYAKLVEFVNVDERATNFPKDIWDPYDLKEEWYADKIGGSPLFSAFAVNALTTTLPSFCFCVLLWDWLSGLHFGFACLNSTALALRHPGSHDLFCLCSRSKAEQQKARMEQQEAAQGSGKRSKIDFTGSRPAPKPPAQPHGFPAAHQGGVLGSGRAGRFNPYIGGSVPQAGGGKHGKSRWDK</sequence>
<comment type="caution">
    <text evidence="2">The sequence shown here is derived from an EMBL/GenBank/DDBJ whole genome shotgun (WGS) entry which is preliminary data.</text>
</comment>
<evidence type="ECO:0000256" key="1">
    <source>
        <dbReference type="SAM" id="MobiDB-lite"/>
    </source>
</evidence>
<feature type="region of interest" description="Disordered" evidence="1">
    <location>
        <begin position="1"/>
        <end position="126"/>
    </location>
</feature>
<feature type="region of interest" description="Disordered" evidence="1">
    <location>
        <begin position="300"/>
        <end position="376"/>
    </location>
</feature>
<accession>A0A4Y9ZP34</accession>
<reference evidence="2 3" key="1">
    <citation type="submission" date="2019-02" db="EMBL/GenBank/DDBJ databases">
        <title>Genome sequencing of the rare red list fungi Hericium alpestre (H. flagellum).</title>
        <authorList>
            <person name="Buettner E."/>
            <person name="Kellner H."/>
        </authorList>
    </citation>
    <scope>NUCLEOTIDE SEQUENCE [LARGE SCALE GENOMIC DNA]</scope>
    <source>
        <strain evidence="2 3">DSM 108284</strain>
    </source>
</reference>
<dbReference type="GO" id="GO:0005634">
    <property type="term" value="C:nucleus"/>
    <property type="evidence" value="ECO:0007669"/>
    <property type="project" value="TreeGrafter"/>
</dbReference>
<feature type="compositionally biased region" description="Low complexity" evidence="1">
    <location>
        <begin position="100"/>
        <end position="115"/>
    </location>
</feature>
<keyword evidence="3" id="KW-1185">Reference proteome</keyword>
<dbReference type="OrthoDB" id="1714508at2759"/>
<organism evidence="2 3">
    <name type="scientific">Hericium alpestre</name>
    <dbReference type="NCBI Taxonomy" id="135208"/>
    <lineage>
        <taxon>Eukaryota</taxon>
        <taxon>Fungi</taxon>
        <taxon>Dikarya</taxon>
        <taxon>Basidiomycota</taxon>
        <taxon>Agaricomycotina</taxon>
        <taxon>Agaricomycetes</taxon>
        <taxon>Russulales</taxon>
        <taxon>Hericiaceae</taxon>
        <taxon>Hericium</taxon>
    </lineage>
</organism>
<evidence type="ECO:0000313" key="3">
    <source>
        <dbReference type="Proteomes" id="UP000298061"/>
    </source>
</evidence>
<evidence type="ECO:0000313" key="2">
    <source>
        <dbReference type="EMBL" id="TFY76024.1"/>
    </source>
</evidence>
<evidence type="ECO:0008006" key="4">
    <source>
        <dbReference type="Google" id="ProtNLM"/>
    </source>
</evidence>
<dbReference type="AlphaFoldDB" id="A0A4Y9ZP34"/>
<dbReference type="PANTHER" id="PTHR13464">
    <property type="entry name" value="TRANSCRIPTIONAL REGULATOR PROTEIN HCNGP"/>
    <property type="match status" value="1"/>
</dbReference>
<dbReference type="Pfam" id="PF07818">
    <property type="entry name" value="HCNGP"/>
    <property type="match status" value="1"/>
</dbReference>
<dbReference type="InterPro" id="IPR012479">
    <property type="entry name" value="SAP30BP"/>
</dbReference>
<dbReference type="STRING" id="135208.A0A4Y9ZP34"/>
<name>A0A4Y9ZP34_9AGAM</name>
<gene>
    <name evidence="2" type="ORF">EWM64_g7989</name>
</gene>
<dbReference type="PANTHER" id="PTHR13464:SF0">
    <property type="entry name" value="SAP30-BINDING PROTEIN"/>
    <property type="match status" value="1"/>
</dbReference>
<dbReference type="EMBL" id="SFCI01001346">
    <property type="protein sequence ID" value="TFY76024.1"/>
    <property type="molecule type" value="Genomic_DNA"/>
</dbReference>
<protein>
    <recommendedName>
        <fullName evidence="4">HCNGP-domain-containing protein</fullName>
    </recommendedName>
</protein>
<dbReference type="Proteomes" id="UP000298061">
    <property type="component" value="Unassembled WGS sequence"/>
</dbReference>
<dbReference type="GO" id="GO:0006355">
    <property type="term" value="P:regulation of DNA-templated transcription"/>
    <property type="evidence" value="ECO:0007669"/>
    <property type="project" value="InterPro"/>
</dbReference>
<proteinExistence type="predicted"/>